<evidence type="ECO:0000256" key="5">
    <source>
        <dbReference type="ARBA" id="ARBA00022723"/>
    </source>
</evidence>
<keyword evidence="8 11" id="KW-0067">ATP-binding</keyword>
<dbReference type="PIRSF" id="PIRSF000513">
    <property type="entry name" value="Thz_kinase"/>
    <property type="match status" value="1"/>
</dbReference>
<keyword evidence="4 11" id="KW-0808">Transferase</keyword>
<evidence type="ECO:0000256" key="4">
    <source>
        <dbReference type="ARBA" id="ARBA00022679"/>
    </source>
</evidence>
<evidence type="ECO:0000256" key="2">
    <source>
        <dbReference type="ARBA" id="ARBA00001946"/>
    </source>
</evidence>
<dbReference type="Gene3D" id="3.40.1190.20">
    <property type="match status" value="1"/>
</dbReference>
<comment type="similarity">
    <text evidence="11">Belongs to the Thz kinase family.</text>
</comment>
<evidence type="ECO:0000313" key="12">
    <source>
        <dbReference type="EMBL" id="MBB6056821.1"/>
    </source>
</evidence>
<dbReference type="NCBIfam" id="TIGR00694">
    <property type="entry name" value="thiM"/>
    <property type="match status" value="1"/>
</dbReference>
<dbReference type="NCBIfam" id="NF006830">
    <property type="entry name" value="PRK09355.1"/>
    <property type="match status" value="1"/>
</dbReference>
<evidence type="ECO:0000313" key="13">
    <source>
        <dbReference type="Proteomes" id="UP000585721"/>
    </source>
</evidence>
<dbReference type="InterPro" id="IPR000417">
    <property type="entry name" value="Hyethyz_kinase"/>
</dbReference>
<evidence type="ECO:0000256" key="9">
    <source>
        <dbReference type="ARBA" id="ARBA00022842"/>
    </source>
</evidence>
<dbReference type="EC" id="2.7.1.50" evidence="11"/>
<sequence>MPQALPATTIIAQLDRFRRTAPLTHVITNDVVTGFTANVLLALGAAPAMITAPEEAGSFAAIASALSVNVGTLTSAQAATIRIAVQAASRAGTPWVLDPVAAGVLPYRTELCQELLQQHPAAIRGNASEIMALAGQAAAGKGVDSANQSDQAIDAAKALATRSGAIVAVTGEIDYITDGERVVSIKAGDPLMTRVTGTGCALSSVVAAFVAGCPAEERLNAVASACAVMAIAGQRAAARAKGPGSFVPLFLDNLYLLDAITITEALA</sequence>
<evidence type="ECO:0000256" key="7">
    <source>
        <dbReference type="ARBA" id="ARBA00022777"/>
    </source>
</evidence>
<evidence type="ECO:0000256" key="8">
    <source>
        <dbReference type="ARBA" id="ARBA00022840"/>
    </source>
</evidence>
<feature type="binding site" evidence="11">
    <location>
        <position position="124"/>
    </location>
    <ligand>
        <name>ATP</name>
        <dbReference type="ChEBI" id="CHEBI:30616"/>
    </ligand>
</feature>
<dbReference type="UniPathway" id="UPA00060">
    <property type="reaction ID" value="UER00139"/>
</dbReference>
<evidence type="ECO:0000256" key="3">
    <source>
        <dbReference type="ARBA" id="ARBA00004868"/>
    </source>
</evidence>
<dbReference type="EMBL" id="JACHGR010000010">
    <property type="protein sequence ID" value="MBB6056821.1"/>
    <property type="molecule type" value="Genomic_DNA"/>
</dbReference>
<dbReference type="SUPFAM" id="SSF53613">
    <property type="entry name" value="Ribokinase-like"/>
    <property type="match status" value="1"/>
</dbReference>
<dbReference type="Pfam" id="PF02110">
    <property type="entry name" value="HK"/>
    <property type="match status" value="1"/>
</dbReference>
<comment type="catalytic activity">
    <reaction evidence="1 11">
        <text>5-(2-hydroxyethyl)-4-methylthiazole + ATP = 4-methyl-5-(2-phosphooxyethyl)-thiazole + ADP + H(+)</text>
        <dbReference type="Rhea" id="RHEA:24212"/>
        <dbReference type="ChEBI" id="CHEBI:15378"/>
        <dbReference type="ChEBI" id="CHEBI:17957"/>
        <dbReference type="ChEBI" id="CHEBI:30616"/>
        <dbReference type="ChEBI" id="CHEBI:58296"/>
        <dbReference type="ChEBI" id="CHEBI:456216"/>
        <dbReference type="EC" id="2.7.1.50"/>
    </reaction>
</comment>
<feature type="binding site" evidence="11">
    <location>
        <position position="170"/>
    </location>
    <ligand>
        <name>ATP</name>
        <dbReference type="ChEBI" id="CHEBI:30616"/>
    </ligand>
</feature>
<reference evidence="12 13" key="1">
    <citation type="submission" date="2020-08" db="EMBL/GenBank/DDBJ databases">
        <title>Genomic Encyclopedia of Type Strains, Phase IV (KMG-IV): sequencing the most valuable type-strain genomes for metagenomic binning, comparative biology and taxonomic classification.</title>
        <authorList>
            <person name="Goeker M."/>
        </authorList>
    </citation>
    <scope>NUCLEOTIDE SEQUENCE [LARGE SCALE GENOMIC DNA]</scope>
    <source>
        <strain evidence="12 13">DSM 22975</strain>
    </source>
</reference>
<comment type="pathway">
    <text evidence="3 11">Cofactor biosynthesis; thiamine diphosphate biosynthesis; 4-methyl-5-(2-phosphoethyl)-thiazole from 5-(2-hydroxyethyl)-4-methylthiazole: step 1/1.</text>
</comment>
<keyword evidence="5 11" id="KW-0479">Metal-binding</keyword>
<comment type="caution">
    <text evidence="12">The sequence shown here is derived from an EMBL/GenBank/DDBJ whole genome shotgun (WGS) entry which is preliminary data.</text>
</comment>
<comment type="function">
    <text evidence="11">Catalyzes the phosphorylation of the hydroxyl group of 4-methyl-5-beta-hydroxyethylthiazole (THZ).</text>
</comment>
<keyword evidence="13" id="KW-1185">Reference proteome</keyword>
<dbReference type="GO" id="GO:0009228">
    <property type="term" value="P:thiamine biosynthetic process"/>
    <property type="evidence" value="ECO:0007669"/>
    <property type="project" value="UniProtKB-KW"/>
</dbReference>
<dbReference type="GO" id="GO:0000287">
    <property type="term" value="F:magnesium ion binding"/>
    <property type="evidence" value="ECO:0007669"/>
    <property type="project" value="UniProtKB-UniRule"/>
</dbReference>
<dbReference type="GO" id="GO:0009229">
    <property type="term" value="P:thiamine diphosphate biosynthetic process"/>
    <property type="evidence" value="ECO:0007669"/>
    <property type="project" value="UniProtKB-UniRule"/>
</dbReference>
<protein>
    <recommendedName>
        <fullName evidence="11">Hydroxyethylthiazole kinase</fullName>
        <ecNumber evidence="11">2.7.1.50</ecNumber>
    </recommendedName>
    <alternativeName>
        <fullName evidence="11">4-methyl-5-beta-hydroxyethylthiazole kinase</fullName>
        <shortName evidence="11">TH kinase</shortName>
        <shortName evidence="11">Thz kinase</shortName>
    </alternativeName>
</protein>
<dbReference type="RefSeq" id="WP_188027541.1">
    <property type="nucleotide sequence ID" value="NZ_JACHGR010000010.1"/>
</dbReference>
<proteinExistence type="inferred from homology"/>
<evidence type="ECO:0000256" key="10">
    <source>
        <dbReference type="ARBA" id="ARBA00022977"/>
    </source>
</evidence>
<comment type="cofactor">
    <cofactor evidence="2 11">
        <name>Mg(2+)</name>
        <dbReference type="ChEBI" id="CHEBI:18420"/>
    </cofactor>
</comment>
<name>A0A841GNX9_9GAMM</name>
<evidence type="ECO:0000256" key="11">
    <source>
        <dbReference type="HAMAP-Rule" id="MF_00228"/>
    </source>
</evidence>
<accession>A0A841GNX9</accession>
<dbReference type="GO" id="GO:0005524">
    <property type="term" value="F:ATP binding"/>
    <property type="evidence" value="ECO:0007669"/>
    <property type="project" value="UniProtKB-UniRule"/>
</dbReference>
<dbReference type="PRINTS" id="PR01099">
    <property type="entry name" value="HYETHTZKNASE"/>
</dbReference>
<dbReference type="AlphaFoldDB" id="A0A841GNX9"/>
<keyword evidence="9 11" id="KW-0460">Magnesium</keyword>
<dbReference type="Proteomes" id="UP000585721">
    <property type="component" value="Unassembled WGS sequence"/>
</dbReference>
<keyword evidence="6 11" id="KW-0547">Nucleotide-binding</keyword>
<gene>
    <name evidence="11" type="primary">thiM</name>
    <name evidence="12" type="ORF">HNR75_002768</name>
</gene>
<dbReference type="CDD" id="cd01170">
    <property type="entry name" value="THZ_kinase"/>
    <property type="match status" value="1"/>
</dbReference>
<feature type="binding site" evidence="11">
    <location>
        <position position="197"/>
    </location>
    <ligand>
        <name>substrate</name>
    </ligand>
</feature>
<evidence type="ECO:0000256" key="6">
    <source>
        <dbReference type="ARBA" id="ARBA00022741"/>
    </source>
</evidence>
<keyword evidence="7 11" id="KW-0418">Kinase</keyword>
<dbReference type="InterPro" id="IPR029056">
    <property type="entry name" value="Ribokinase-like"/>
</dbReference>
<keyword evidence="10 11" id="KW-0784">Thiamine biosynthesis</keyword>
<dbReference type="GO" id="GO:0004417">
    <property type="term" value="F:hydroxyethylthiazole kinase activity"/>
    <property type="evidence" value="ECO:0007669"/>
    <property type="project" value="UniProtKB-UniRule"/>
</dbReference>
<evidence type="ECO:0000256" key="1">
    <source>
        <dbReference type="ARBA" id="ARBA00001771"/>
    </source>
</evidence>
<organism evidence="12 13">
    <name type="scientific">Tolumonas osonensis</name>
    <dbReference type="NCBI Taxonomy" id="675874"/>
    <lineage>
        <taxon>Bacteria</taxon>
        <taxon>Pseudomonadati</taxon>
        <taxon>Pseudomonadota</taxon>
        <taxon>Gammaproteobacteria</taxon>
        <taxon>Aeromonadales</taxon>
        <taxon>Aeromonadaceae</taxon>
        <taxon>Tolumonas</taxon>
    </lineage>
</organism>
<dbReference type="HAMAP" id="MF_00228">
    <property type="entry name" value="Thz_kinase"/>
    <property type="match status" value="1"/>
</dbReference>
<feature type="binding site" evidence="11">
    <location>
        <position position="49"/>
    </location>
    <ligand>
        <name>substrate</name>
    </ligand>
</feature>